<dbReference type="InterPro" id="IPR025532">
    <property type="entry name" value="G6P_1-epimerase"/>
</dbReference>
<evidence type="ECO:0000256" key="3">
    <source>
        <dbReference type="ARBA" id="ARBA00023235"/>
    </source>
</evidence>
<name>A0ABN1LL72_9ALTE</name>
<dbReference type="InterPro" id="IPR014718">
    <property type="entry name" value="GH-type_carb-bd"/>
</dbReference>
<comment type="caution">
    <text evidence="5">The sequence shown here is derived from an EMBL/GenBank/DDBJ whole genome shotgun (WGS) entry which is preliminary data.</text>
</comment>
<dbReference type="Proteomes" id="UP001500359">
    <property type="component" value="Unassembled WGS sequence"/>
</dbReference>
<accession>A0ABN1LL72</accession>
<dbReference type="SUPFAM" id="SSF74650">
    <property type="entry name" value="Galactose mutarotase-like"/>
    <property type="match status" value="1"/>
</dbReference>
<evidence type="ECO:0000313" key="6">
    <source>
        <dbReference type="Proteomes" id="UP001500359"/>
    </source>
</evidence>
<evidence type="ECO:0000256" key="2">
    <source>
        <dbReference type="ARBA" id="ARBA00005866"/>
    </source>
</evidence>
<dbReference type="RefSeq" id="WP_343860190.1">
    <property type="nucleotide sequence ID" value="NZ_BAAAFD010000006.1"/>
</dbReference>
<dbReference type="Gene3D" id="2.70.98.10">
    <property type="match status" value="1"/>
</dbReference>
<dbReference type="PANTHER" id="PTHR11122">
    <property type="entry name" value="APOSPORY-ASSOCIATED PROTEIN C-RELATED"/>
    <property type="match status" value="1"/>
</dbReference>
<dbReference type="InterPro" id="IPR008183">
    <property type="entry name" value="Aldose_1/G6P_1-epimerase"/>
</dbReference>
<proteinExistence type="inferred from homology"/>
<keyword evidence="6" id="KW-1185">Reference proteome</keyword>
<dbReference type="EMBL" id="BAAAFD010000006">
    <property type="protein sequence ID" value="GAA0857499.1"/>
    <property type="molecule type" value="Genomic_DNA"/>
</dbReference>
<dbReference type="PANTHER" id="PTHR11122:SF13">
    <property type="entry name" value="GLUCOSE-6-PHOSPHATE 1-EPIMERASE"/>
    <property type="match status" value="1"/>
</dbReference>
<dbReference type="InterPro" id="IPR011013">
    <property type="entry name" value="Gal_mutarotase_sf_dom"/>
</dbReference>
<protein>
    <recommendedName>
        <fullName evidence="4">Putative glucose-6-phosphate 1-epimerase</fullName>
        <ecNumber evidence="4">5.1.3.15</ecNumber>
    </recommendedName>
</protein>
<dbReference type="EC" id="5.1.3.15" evidence="4"/>
<sequence length="280" mass="31713">MQLPNSMSIIQRGDVDVLCIDNEHASAQIALFGAHILSYIPKSDNRERLWLSDNAIFDNKTPIRGGVPVCWPWFSDAHNQQRDDLPSHGFVRTQVWHLVEFQESEKGLRLHFSPQSCQGPGWPHLTQCVLTVDVGKSLRISLHTTNLDTASLPLNCALHTYFKVNDIATTQLLGVSGVYRDKTQNWQELVTPTPYQFTQETDRIHLSAIPQVTLVDEFETQITSSGHDSIVVWNPWIENSQKMQDMSDNGYRTMLCVETAVTQTKHLGAGEQMMITQEIK</sequence>
<organism evidence="5 6">
    <name type="scientific">Aliiglaciecola litoralis</name>
    <dbReference type="NCBI Taxonomy" id="582857"/>
    <lineage>
        <taxon>Bacteria</taxon>
        <taxon>Pseudomonadati</taxon>
        <taxon>Pseudomonadota</taxon>
        <taxon>Gammaproteobacteria</taxon>
        <taxon>Alteromonadales</taxon>
        <taxon>Alteromonadaceae</taxon>
        <taxon>Aliiglaciecola</taxon>
    </lineage>
</organism>
<reference evidence="5 6" key="1">
    <citation type="journal article" date="2019" name="Int. J. Syst. Evol. Microbiol.">
        <title>The Global Catalogue of Microorganisms (GCM) 10K type strain sequencing project: providing services to taxonomists for standard genome sequencing and annotation.</title>
        <authorList>
            <consortium name="The Broad Institute Genomics Platform"/>
            <consortium name="The Broad Institute Genome Sequencing Center for Infectious Disease"/>
            <person name="Wu L."/>
            <person name="Ma J."/>
        </authorList>
    </citation>
    <scope>NUCLEOTIDE SEQUENCE [LARGE SCALE GENOMIC DNA]</scope>
    <source>
        <strain evidence="5 6">JCM 15896</strain>
    </source>
</reference>
<dbReference type="Pfam" id="PF01263">
    <property type="entry name" value="Aldose_epim"/>
    <property type="match status" value="1"/>
</dbReference>
<evidence type="ECO:0000256" key="1">
    <source>
        <dbReference type="ARBA" id="ARBA00001096"/>
    </source>
</evidence>
<evidence type="ECO:0000313" key="5">
    <source>
        <dbReference type="EMBL" id="GAA0857499.1"/>
    </source>
</evidence>
<evidence type="ECO:0000256" key="4">
    <source>
        <dbReference type="PIRNR" id="PIRNR016020"/>
    </source>
</evidence>
<dbReference type="CDD" id="cd09020">
    <property type="entry name" value="D-hex-6-P-epi_like"/>
    <property type="match status" value="1"/>
</dbReference>
<dbReference type="PIRSF" id="PIRSF016020">
    <property type="entry name" value="PHexose_mutarotase"/>
    <property type="match status" value="1"/>
</dbReference>
<keyword evidence="3 4" id="KW-0413">Isomerase</keyword>
<comment type="similarity">
    <text evidence="2 4">Belongs to the glucose-6-phosphate 1-epimerase family.</text>
</comment>
<comment type="catalytic activity">
    <reaction evidence="1">
        <text>alpha-D-glucose 6-phosphate = beta-D-glucose 6-phosphate</text>
        <dbReference type="Rhea" id="RHEA:16249"/>
        <dbReference type="ChEBI" id="CHEBI:58225"/>
        <dbReference type="ChEBI" id="CHEBI:58247"/>
        <dbReference type="EC" id="5.1.3.15"/>
    </reaction>
</comment>
<gene>
    <name evidence="5" type="ORF">GCM10009114_23550</name>
</gene>